<evidence type="ECO:0000313" key="7">
    <source>
        <dbReference type="Proteomes" id="UP000037269"/>
    </source>
</evidence>
<evidence type="ECO:0000313" key="8">
    <source>
        <dbReference type="Proteomes" id="UP000182836"/>
    </source>
</evidence>
<dbReference type="OrthoDB" id="9785953at2"/>
<dbReference type="SUPFAM" id="SSF52518">
    <property type="entry name" value="Thiamin diphosphate-binding fold (THDP-binding)"/>
    <property type="match status" value="2"/>
</dbReference>
<reference evidence="5 7" key="1">
    <citation type="submission" date="2015-07" db="EMBL/GenBank/DDBJ databases">
        <title>Fjat-14205 dsm 2895.</title>
        <authorList>
            <person name="Liu B."/>
            <person name="Wang J."/>
            <person name="Zhu Y."/>
            <person name="Liu G."/>
            <person name="Chen Q."/>
            <person name="Chen Z."/>
            <person name="Lan J."/>
            <person name="Che J."/>
            <person name="Ge C."/>
            <person name="Shi H."/>
            <person name="Pan Z."/>
            <person name="Liu X."/>
        </authorList>
    </citation>
    <scope>NUCLEOTIDE SEQUENCE [LARGE SCALE GENOMIC DNA]</scope>
    <source>
        <strain evidence="5 7">DSM 2895</strain>
    </source>
</reference>
<dbReference type="GO" id="GO:0032923">
    <property type="term" value="P:organic phosphonate biosynthetic process"/>
    <property type="evidence" value="ECO:0007669"/>
    <property type="project" value="InterPro"/>
</dbReference>
<dbReference type="Proteomes" id="UP000037269">
    <property type="component" value="Unassembled WGS sequence"/>
</dbReference>
<dbReference type="GO" id="GO:0000287">
    <property type="term" value="F:magnesium ion binding"/>
    <property type="evidence" value="ECO:0007669"/>
    <property type="project" value="InterPro"/>
</dbReference>
<evidence type="ECO:0000256" key="1">
    <source>
        <dbReference type="ARBA" id="ARBA00022793"/>
    </source>
</evidence>
<dbReference type="Proteomes" id="UP000182836">
    <property type="component" value="Unassembled WGS sequence"/>
</dbReference>
<dbReference type="GO" id="GO:0033980">
    <property type="term" value="F:phosphonopyruvate decarboxylase activity"/>
    <property type="evidence" value="ECO:0007669"/>
    <property type="project" value="InterPro"/>
</dbReference>
<keyword evidence="1" id="KW-0210">Decarboxylase</keyword>
<reference evidence="6 8" key="2">
    <citation type="submission" date="2016-10" db="EMBL/GenBank/DDBJ databases">
        <authorList>
            <person name="de Groot N.N."/>
        </authorList>
    </citation>
    <scope>NUCLEOTIDE SEQUENCE [LARGE SCALE GENOMIC DNA]</scope>
    <source>
        <strain evidence="6 8">DSM 2895</strain>
    </source>
</reference>
<organism evidence="5 7">
    <name type="scientific">Aneurinibacillus migulanus</name>
    <name type="common">Bacillus migulanus</name>
    <dbReference type="NCBI Taxonomy" id="47500"/>
    <lineage>
        <taxon>Bacteria</taxon>
        <taxon>Bacillati</taxon>
        <taxon>Bacillota</taxon>
        <taxon>Bacilli</taxon>
        <taxon>Bacillales</taxon>
        <taxon>Paenibacillaceae</taxon>
        <taxon>Aneurinibacillus group</taxon>
        <taxon>Aneurinibacillus</taxon>
    </lineage>
</organism>
<dbReference type="GeneID" id="42304178"/>
<evidence type="ECO:0000256" key="2">
    <source>
        <dbReference type="ARBA" id="ARBA00023052"/>
    </source>
</evidence>
<dbReference type="PANTHER" id="PTHR42818">
    <property type="entry name" value="SULFOPYRUVATE DECARBOXYLASE SUBUNIT ALPHA"/>
    <property type="match status" value="1"/>
</dbReference>
<dbReference type="EMBL" id="LGUG01000004">
    <property type="protein sequence ID" value="KON94613.1"/>
    <property type="molecule type" value="Genomic_DNA"/>
</dbReference>
<sequence length="382" mass="42913">MLNIKKFGNELKELGFNFYSGVPCSFLKNLINYALNDCEYIMATNEGDAVAICAGAYLGGRKTVFLCQNSGLTNAVSPLTSLNYPFRIPVLGFVSLRGEEGLNDEPQHELMGRITERLLEDMEIKWGYLSDNEAEALQQLKMANEVIECGKSFFFVVKKDTFTKEELVKKSTTIVNEYISTIIEKQRVDGLPKREQVLNKLINHADQDTCFMATTGYTGRELYEIKDIPNNFYMVGSMGCISSLALGLAKAKPDKKVIAIDGDGALLMRMGALCVNGYYNPENLFHILLDNNIHESTGGQQTVAENVNFIKLAASVGYKNTVYIHDLYELEEYFLDWKRKGGLTFAYIKIAKGVKENLGRPKVKPYEVKERFMKFISGGIYA</sequence>
<feature type="domain" description="Thiamine pyrophosphate enzyme TPP-binding" evidence="4">
    <location>
        <begin position="226"/>
        <end position="338"/>
    </location>
</feature>
<dbReference type="EMBL" id="FNED01000004">
    <property type="protein sequence ID" value="SDI47981.1"/>
    <property type="molecule type" value="Genomic_DNA"/>
</dbReference>
<evidence type="ECO:0000256" key="3">
    <source>
        <dbReference type="ARBA" id="ARBA00023239"/>
    </source>
</evidence>
<proteinExistence type="predicted"/>
<dbReference type="Pfam" id="PF02775">
    <property type="entry name" value="TPP_enzyme_C"/>
    <property type="match status" value="1"/>
</dbReference>
<protein>
    <submittedName>
        <fullName evidence="5 6">Phosphonopyruvate decarboxylase</fullName>
    </submittedName>
</protein>
<keyword evidence="5" id="KW-0670">Pyruvate</keyword>
<evidence type="ECO:0000313" key="6">
    <source>
        <dbReference type="EMBL" id="SDI47981.1"/>
    </source>
</evidence>
<keyword evidence="3" id="KW-0456">Lyase</keyword>
<dbReference type="STRING" id="47500.AF333_03005"/>
<dbReference type="InterPro" id="IPR029061">
    <property type="entry name" value="THDP-binding"/>
</dbReference>
<accession>A0A0D1XZG2</accession>
<dbReference type="InterPro" id="IPR011766">
    <property type="entry name" value="TPP_enzyme_TPP-bd"/>
</dbReference>
<name>A0A0D1XZG2_ANEMI</name>
<dbReference type="NCBIfam" id="TIGR03297">
    <property type="entry name" value="Ppyr-DeCO2ase"/>
    <property type="match status" value="1"/>
</dbReference>
<keyword evidence="2" id="KW-0786">Thiamine pyrophosphate</keyword>
<dbReference type="RefSeq" id="WP_043067657.1">
    <property type="nucleotide sequence ID" value="NZ_BJOA01000081.1"/>
</dbReference>
<dbReference type="AlphaFoldDB" id="A0A0D1XZG2"/>
<dbReference type="InterPro" id="IPR051818">
    <property type="entry name" value="TPP_dependent_decarboxylase"/>
</dbReference>
<dbReference type="PANTHER" id="PTHR42818:SF1">
    <property type="entry name" value="SULFOPYRUVATE DECARBOXYLASE"/>
    <property type="match status" value="1"/>
</dbReference>
<gene>
    <name evidence="5" type="ORF">AF333_03005</name>
    <name evidence="6" type="ORF">SAMN04487909_104169</name>
</gene>
<evidence type="ECO:0000313" key="5">
    <source>
        <dbReference type="EMBL" id="KON94613.1"/>
    </source>
</evidence>
<evidence type="ECO:0000259" key="4">
    <source>
        <dbReference type="Pfam" id="PF02775"/>
    </source>
</evidence>
<dbReference type="CDD" id="cd07035">
    <property type="entry name" value="TPP_PYR_POX_like"/>
    <property type="match status" value="1"/>
</dbReference>
<dbReference type="InterPro" id="IPR017684">
    <property type="entry name" value="Phosphono-pyrv_decarboxylase"/>
</dbReference>
<dbReference type="PATRIC" id="fig|47500.8.peg.2961"/>
<dbReference type="GO" id="GO:0030976">
    <property type="term" value="F:thiamine pyrophosphate binding"/>
    <property type="evidence" value="ECO:0007669"/>
    <property type="project" value="InterPro"/>
</dbReference>
<keyword evidence="7" id="KW-1185">Reference proteome</keyword>
<dbReference type="InterPro" id="IPR000399">
    <property type="entry name" value="TPP-bd_CS"/>
</dbReference>
<dbReference type="Gene3D" id="3.40.50.970">
    <property type="match status" value="2"/>
</dbReference>
<dbReference type="PROSITE" id="PS00187">
    <property type="entry name" value="TPP_ENZYMES"/>
    <property type="match status" value="1"/>
</dbReference>